<dbReference type="InterPro" id="IPR001851">
    <property type="entry name" value="ABC_transp_permease"/>
</dbReference>
<evidence type="ECO:0000256" key="5">
    <source>
        <dbReference type="ARBA" id="ARBA00023136"/>
    </source>
</evidence>
<dbReference type="RefSeq" id="WP_186808125.1">
    <property type="nucleotide sequence ID" value="NZ_BJUU01000004.1"/>
</dbReference>
<dbReference type="GO" id="GO:0015658">
    <property type="term" value="F:branched-chain amino acid transmembrane transporter activity"/>
    <property type="evidence" value="ECO:0007669"/>
    <property type="project" value="InterPro"/>
</dbReference>
<feature type="transmembrane region" description="Helical" evidence="6">
    <location>
        <begin position="183"/>
        <end position="206"/>
    </location>
</feature>
<dbReference type="CDD" id="cd06581">
    <property type="entry name" value="TM_PBP1_LivM_like"/>
    <property type="match status" value="1"/>
</dbReference>
<dbReference type="PANTHER" id="PTHR30482">
    <property type="entry name" value="HIGH-AFFINITY BRANCHED-CHAIN AMINO ACID TRANSPORT SYSTEM PERMEASE"/>
    <property type="match status" value="1"/>
</dbReference>
<protein>
    <submittedName>
        <fullName evidence="7">Branched-chain amino acid ABC transporter permease</fullName>
    </submittedName>
</protein>
<keyword evidence="3 6" id="KW-0812">Transmembrane</keyword>
<name>A0AA87URK3_9MICO</name>
<dbReference type="Proteomes" id="UP000321749">
    <property type="component" value="Unassembled WGS sequence"/>
</dbReference>
<proteinExistence type="predicted"/>
<evidence type="ECO:0000256" key="4">
    <source>
        <dbReference type="ARBA" id="ARBA00022989"/>
    </source>
</evidence>
<evidence type="ECO:0000256" key="2">
    <source>
        <dbReference type="ARBA" id="ARBA00022475"/>
    </source>
</evidence>
<sequence>MEYFATLIIVFSVAAIAALALNISVGYAGQLTMTHGALMAVGAYSVGIIANSFGLNSLIGIVVGLVAGGVVGVLFSLAAVRLSDYDFVLVSLILQMMLIEVIRRGGDLTGGSGGIGGIAAPELFGLSLAGPIPFALFALVVLAVVIVILVRVGHSPFALSLRGFRDSQASIAALGKSTVSIRLSVGAIAGLGAGLGGALQASYLSFISPISYTEFLSFLMIIYLLVGGIGNIWGPLVGVAVLIAVPEIIRNLDFLPTALAAPFERIVYGLVVIGFVIFLPRGIIPERSILKFAKIRKAVAA</sequence>
<feature type="transmembrane region" description="Helical" evidence="6">
    <location>
        <begin position="33"/>
        <end position="51"/>
    </location>
</feature>
<feature type="transmembrane region" description="Helical" evidence="6">
    <location>
        <begin position="123"/>
        <end position="150"/>
    </location>
</feature>
<keyword evidence="8" id="KW-1185">Reference proteome</keyword>
<dbReference type="AlphaFoldDB" id="A0AA87URK3"/>
<organism evidence="7 8">
    <name type="scientific">Agrococcus baldri</name>
    <dbReference type="NCBI Taxonomy" id="153730"/>
    <lineage>
        <taxon>Bacteria</taxon>
        <taxon>Bacillati</taxon>
        <taxon>Actinomycetota</taxon>
        <taxon>Actinomycetes</taxon>
        <taxon>Micrococcales</taxon>
        <taxon>Microbacteriaceae</taxon>
        <taxon>Agrococcus</taxon>
    </lineage>
</organism>
<feature type="transmembrane region" description="Helical" evidence="6">
    <location>
        <begin position="218"/>
        <end position="245"/>
    </location>
</feature>
<feature type="transmembrane region" description="Helical" evidence="6">
    <location>
        <begin position="58"/>
        <end position="79"/>
    </location>
</feature>
<dbReference type="Pfam" id="PF02653">
    <property type="entry name" value="BPD_transp_2"/>
    <property type="match status" value="1"/>
</dbReference>
<feature type="transmembrane region" description="Helical" evidence="6">
    <location>
        <begin position="265"/>
        <end position="284"/>
    </location>
</feature>
<comment type="caution">
    <text evidence="7">The sequence shown here is derived from an EMBL/GenBank/DDBJ whole genome shotgun (WGS) entry which is preliminary data.</text>
</comment>
<accession>A0AA87URK3</accession>
<keyword evidence="5 6" id="KW-0472">Membrane</keyword>
<evidence type="ECO:0000256" key="1">
    <source>
        <dbReference type="ARBA" id="ARBA00004651"/>
    </source>
</evidence>
<dbReference type="PANTHER" id="PTHR30482:SF1">
    <property type="entry name" value="BRANCHED-CHAIN AMINO ACID TRANSPORT PERMEASE PROTEIN LIVM-RELATED"/>
    <property type="match status" value="1"/>
</dbReference>
<evidence type="ECO:0000256" key="6">
    <source>
        <dbReference type="SAM" id="Phobius"/>
    </source>
</evidence>
<dbReference type="GO" id="GO:0005886">
    <property type="term" value="C:plasma membrane"/>
    <property type="evidence" value="ECO:0007669"/>
    <property type="project" value="UniProtKB-SubCell"/>
</dbReference>
<dbReference type="EMBL" id="BJUU01000004">
    <property type="protein sequence ID" value="GEK79634.1"/>
    <property type="molecule type" value="Genomic_DNA"/>
</dbReference>
<comment type="subcellular location">
    <subcellularLocation>
        <location evidence="1">Cell membrane</location>
        <topology evidence="1">Multi-pass membrane protein</topology>
    </subcellularLocation>
</comment>
<gene>
    <name evidence="7" type="ORF">ABA31_09850</name>
</gene>
<evidence type="ECO:0000256" key="3">
    <source>
        <dbReference type="ARBA" id="ARBA00022692"/>
    </source>
</evidence>
<evidence type="ECO:0000313" key="7">
    <source>
        <dbReference type="EMBL" id="GEK79634.1"/>
    </source>
</evidence>
<keyword evidence="2" id="KW-1003">Cell membrane</keyword>
<reference evidence="7 8" key="1">
    <citation type="submission" date="2019-07" db="EMBL/GenBank/DDBJ databases">
        <title>Whole genome shotgun sequence of Agrococcus baldri NBRC 103055.</title>
        <authorList>
            <person name="Hosoyama A."/>
            <person name="Uohara A."/>
            <person name="Ohji S."/>
            <person name="Ichikawa N."/>
        </authorList>
    </citation>
    <scope>NUCLEOTIDE SEQUENCE [LARGE SCALE GENOMIC DNA]</scope>
    <source>
        <strain evidence="7 8">NBRC 103055</strain>
    </source>
</reference>
<evidence type="ECO:0000313" key="8">
    <source>
        <dbReference type="Proteomes" id="UP000321749"/>
    </source>
</evidence>
<dbReference type="InterPro" id="IPR043428">
    <property type="entry name" value="LivM-like"/>
</dbReference>
<keyword evidence="4 6" id="KW-1133">Transmembrane helix</keyword>
<feature type="transmembrane region" description="Helical" evidence="6">
    <location>
        <begin position="7"/>
        <end position="27"/>
    </location>
</feature>